<dbReference type="PANTHER" id="PTHR30347">
    <property type="entry name" value="POTASSIUM CHANNEL RELATED"/>
    <property type="match status" value="1"/>
</dbReference>
<dbReference type="SUPFAM" id="SSF82689">
    <property type="entry name" value="Mechanosensitive channel protein MscS (YggB), C-terminal domain"/>
    <property type="match status" value="1"/>
</dbReference>
<feature type="domain" description="Mechanosensitive ion channel MscS" evidence="10">
    <location>
        <begin position="658"/>
        <end position="724"/>
    </location>
</feature>
<feature type="coiled-coil region" evidence="7">
    <location>
        <begin position="356"/>
        <end position="383"/>
    </location>
</feature>
<dbReference type="Proteomes" id="UP000886689">
    <property type="component" value="Unassembled WGS sequence"/>
</dbReference>
<feature type="coiled-coil region" evidence="7">
    <location>
        <begin position="282"/>
        <end position="330"/>
    </location>
</feature>
<dbReference type="Pfam" id="PF00924">
    <property type="entry name" value="MS_channel_2nd"/>
    <property type="match status" value="1"/>
</dbReference>
<dbReference type="Gene3D" id="2.30.30.60">
    <property type="match status" value="1"/>
</dbReference>
<comment type="caution">
    <text evidence="12">The sequence shown here is derived from an EMBL/GenBank/DDBJ whole genome shotgun (WGS) entry which is preliminary data.</text>
</comment>
<accession>A0A9D7JXU5</accession>
<protein>
    <submittedName>
        <fullName evidence="12">Mechanosensitive ion channel</fullName>
    </submittedName>
</protein>
<keyword evidence="5 8" id="KW-1133">Transmembrane helix</keyword>
<dbReference type="PANTHER" id="PTHR30347:SF1">
    <property type="entry name" value="MECHANOSENSITIVE CHANNEL MSCK"/>
    <property type="match status" value="1"/>
</dbReference>
<dbReference type="SUPFAM" id="SSF50182">
    <property type="entry name" value="Sm-like ribonucleoproteins"/>
    <property type="match status" value="1"/>
</dbReference>
<feature type="chain" id="PRO_5038561587" evidence="9">
    <location>
        <begin position="27"/>
        <end position="850"/>
    </location>
</feature>
<dbReference type="Gene3D" id="1.10.287.1260">
    <property type="match status" value="1"/>
</dbReference>
<organism evidence="12 13">
    <name type="scientific">Candidatus Proximibacter danicus</name>
    <dbReference type="NCBI Taxonomy" id="2954365"/>
    <lineage>
        <taxon>Bacteria</taxon>
        <taxon>Pseudomonadati</taxon>
        <taxon>Pseudomonadota</taxon>
        <taxon>Betaproteobacteria</taxon>
        <taxon>Candidatus Proximibacter</taxon>
    </lineage>
</organism>
<dbReference type="EMBL" id="JADJUC010000001">
    <property type="protein sequence ID" value="MBK8522739.1"/>
    <property type="molecule type" value="Genomic_DNA"/>
</dbReference>
<feature type="transmembrane region" description="Helical" evidence="8">
    <location>
        <begin position="575"/>
        <end position="597"/>
    </location>
</feature>
<reference evidence="12" key="1">
    <citation type="submission" date="2020-10" db="EMBL/GenBank/DDBJ databases">
        <title>Connecting structure to function with the recovery of over 1000 high-quality activated sludge metagenome-assembled genomes encoding full-length rRNA genes using long-read sequencing.</title>
        <authorList>
            <person name="Singleton C.M."/>
            <person name="Petriglieri F."/>
            <person name="Kristensen J.M."/>
            <person name="Kirkegaard R.H."/>
            <person name="Michaelsen T.Y."/>
            <person name="Andersen M.H."/>
            <person name="Karst S.M."/>
            <person name="Dueholm M.S."/>
            <person name="Nielsen P.H."/>
            <person name="Albertsen M."/>
        </authorList>
    </citation>
    <scope>NUCLEOTIDE SEQUENCE</scope>
    <source>
        <strain evidence="12">Hirt_18-Q3-R61-65_BATAC.395</strain>
    </source>
</reference>
<name>A0A9D7JXU5_9PROT</name>
<keyword evidence="9" id="KW-0732">Signal</keyword>
<dbReference type="Gene3D" id="3.30.70.100">
    <property type="match status" value="1"/>
</dbReference>
<feature type="domain" description="Mechanosensitive ion channel MscS C-terminal" evidence="11">
    <location>
        <begin position="733"/>
        <end position="818"/>
    </location>
</feature>
<dbReference type="InterPro" id="IPR006685">
    <property type="entry name" value="MscS_channel_2nd"/>
</dbReference>
<dbReference type="Pfam" id="PF21082">
    <property type="entry name" value="MS_channel_3rd"/>
    <property type="match status" value="1"/>
</dbReference>
<evidence type="ECO:0000259" key="11">
    <source>
        <dbReference type="Pfam" id="PF21082"/>
    </source>
</evidence>
<comment type="similarity">
    <text evidence="2">Belongs to the MscS (TC 1.A.23) family.</text>
</comment>
<dbReference type="SUPFAM" id="SSF82861">
    <property type="entry name" value="Mechanosensitive channel protein MscS (YggB), transmembrane region"/>
    <property type="match status" value="1"/>
</dbReference>
<evidence type="ECO:0000256" key="2">
    <source>
        <dbReference type="ARBA" id="ARBA00008017"/>
    </source>
</evidence>
<evidence type="ECO:0000313" key="13">
    <source>
        <dbReference type="Proteomes" id="UP000886689"/>
    </source>
</evidence>
<feature type="transmembrane region" description="Helical" evidence="8">
    <location>
        <begin position="640"/>
        <end position="660"/>
    </location>
</feature>
<evidence type="ECO:0000256" key="3">
    <source>
        <dbReference type="ARBA" id="ARBA00022475"/>
    </source>
</evidence>
<gene>
    <name evidence="12" type="ORF">IPL58_00530</name>
</gene>
<evidence type="ECO:0000259" key="10">
    <source>
        <dbReference type="Pfam" id="PF00924"/>
    </source>
</evidence>
<dbReference type="InterPro" id="IPR052702">
    <property type="entry name" value="MscS-like_channel"/>
</dbReference>
<dbReference type="GO" id="GO:0008381">
    <property type="term" value="F:mechanosensitive monoatomic ion channel activity"/>
    <property type="evidence" value="ECO:0007669"/>
    <property type="project" value="UniProtKB-ARBA"/>
</dbReference>
<comment type="subcellular location">
    <subcellularLocation>
        <location evidence="1">Cell membrane</location>
        <topology evidence="1">Multi-pass membrane protein</topology>
    </subcellularLocation>
</comment>
<dbReference type="GO" id="GO:0005886">
    <property type="term" value="C:plasma membrane"/>
    <property type="evidence" value="ECO:0007669"/>
    <property type="project" value="UniProtKB-SubCell"/>
</dbReference>
<dbReference type="InterPro" id="IPR011014">
    <property type="entry name" value="MscS_channel_TM-2"/>
</dbReference>
<keyword evidence="3" id="KW-1003">Cell membrane</keyword>
<proteinExistence type="inferred from homology"/>
<dbReference type="InterPro" id="IPR011066">
    <property type="entry name" value="MscS_channel_C_sf"/>
</dbReference>
<sequence length="850" mass="94143">MTFHRISISTLLALTFALCAALPATAQSPLSAIAKQAKGSSAPDTTKAAPESVDELKKRLADTQLELAAVDGPERQASGAPPGTPEPQLQLRVRTLRLMAFAYRQHINALGNIVELKKISNEAEAKRRAWTGLPEKPPYSILLVDSLRAELQANRLTQHSEEVRAKLLTAQMENTRESLGKASERQRLMQEALEAAKPSDVSAATWRRDLAALEVRALGAYVEALAAQTRAVEAAVIEHGHAVDFVQRKIAEVEKSVVFKADDLERVKAAIDERRSTTIKEMDRASRERERQSDELDKAMEANAAAEKQVVELQERLAAVRKAIATLEAEVAKAEKPEGFLQKVNPFRGRTAKNDLDARRKEAAEIERQLAGARAVAKTRERELLLTVERGRNAVQAVDGLNVGLVTLDMQRSFWDLRFSASDDQKAGRLDRRKNFESSRKLLNVLNPAMDHLRTKMEVVTGQIAEQQNLLRAADTPAETAFRKSMLELLTERERFYLSAFTQVEEAQHLLKRWVEDEEVRVKDLSAGERVQNLFGFSSDFMKAAWTFELFAVEDSIVVDGRTITGTRGVTVAKVVQAILIVVIGYLLIALLTRFAFGLAMRRGKMEETSARIARKWILAVTLVILLLLALDVVKIPLTAFAFLGGAIAIGAGFGMQTLLKNLISGVMLLMERPFKPRDIVEVGGIRGEVTDINVRSCTIRDVNGIETLVPNSTFLEQNVTNWTLSSRKVRYVLNIGVGYGSPVRKVSDLLLEVAARHKQVLVEPAPEVLFMDFGDNALMFALYVWLEVGPGRRGGNVILSDLRFMIDASFAEHGIEIPFPQRNVHLDASSPVPVRVIPTEDAAEPQTRG</sequence>
<evidence type="ECO:0000313" key="12">
    <source>
        <dbReference type="EMBL" id="MBK8522739.1"/>
    </source>
</evidence>
<evidence type="ECO:0000256" key="4">
    <source>
        <dbReference type="ARBA" id="ARBA00022692"/>
    </source>
</evidence>
<evidence type="ECO:0000256" key="5">
    <source>
        <dbReference type="ARBA" id="ARBA00022989"/>
    </source>
</evidence>
<dbReference type="InterPro" id="IPR010920">
    <property type="entry name" value="LSM_dom_sf"/>
</dbReference>
<keyword evidence="7" id="KW-0175">Coiled coil</keyword>
<dbReference type="InterPro" id="IPR049278">
    <property type="entry name" value="MS_channel_C"/>
</dbReference>
<evidence type="ECO:0000256" key="8">
    <source>
        <dbReference type="SAM" id="Phobius"/>
    </source>
</evidence>
<feature type="signal peptide" evidence="9">
    <location>
        <begin position="1"/>
        <end position="26"/>
    </location>
</feature>
<evidence type="ECO:0000256" key="6">
    <source>
        <dbReference type="ARBA" id="ARBA00023136"/>
    </source>
</evidence>
<evidence type="ECO:0000256" key="1">
    <source>
        <dbReference type="ARBA" id="ARBA00004651"/>
    </source>
</evidence>
<evidence type="ECO:0000256" key="7">
    <source>
        <dbReference type="SAM" id="Coils"/>
    </source>
</evidence>
<dbReference type="InterPro" id="IPR023408">
    <property type="entry name" value="MscS_beta-dom_sf"/>
</dbReference>
<keyword evidence="6 8" id="KW-0472">Membrane</keyword>
<keyword evidence="4 8" id="KW-0812">Transmembrane</keyword>
<dbReference type="AlphaFoldDB" id="A0A9D7JXU5"/>
<feature type="transmembrane region" description="Helical" evidence="8">
    <location>
        <begin position="617"/>
        <end position="634"/>
    </location>
</feature>
<evidence type="ECO:0000256" key="9">
    <source>
        <dbReference type="SAM" id="SignalP"/>
    </source>
</evidence>